<proteinExistence type="predicted"/>
<dbReference type="AlphaFoldDB" id="A0A7R9ACF0"/>
<evidence type="ECO:0000313" key="1">
    <source>
        <dbReference type="EMBL" id="CAD7251589.1"/>
    </source>
</evidence>
<dbReference type="Proteomes" id="UP000677054">
    <property type="component" value="Unassembled WGS sequence"/>
</dbReference>
<evidence type="ECO:0000313" key="2">
    <source>
        <dbReference type="Proteomes" id="UP000677054"/>
    </source>
</evidence>
<reference evidence="1" key="1">
    <citation type="submission" date="2020-11" db="EMBL/GenBank/DDBJ databases">
        <authorList>
            <person name="Tran Van P."/>
        </authorList>
    </citation>
    <scope>NUCLEOTIDE SEQUENCE</scope>
</reference>
<gene>
    <name evidence="1" type="ORF">DSTB1V02_LOCUS11352</name>
</gene>
<organism evidence="1">
    <name type="scientific">Darwinula stevensoni</name>
    <dbReference type="NCBI Taxonomy" id="69355"/>
    <lineage>
        <taxon>Eukaryota</taxon>
        <taxon>Metazoa</taxon>
        <taxon>Ecdysozoa</taxon>
        <taxon>Arthropoda</taxon>
        <taxon>Crustacea</taxon>
        <taxon>Oligostraca</taxon>
        <taxon>Ostracoda</taxon>
        <taxon>Podocopa</taxon>
        <taxon>Podocopida</taxon>
        <taxon>Darwinulocopina</taxon>
        <taxon>Darwinuloidea</taxon>
        <taxon>Darwinulidae</taxon>
        <taxon>Darwinula</taxon>
    </lineage>
</organism>
<keyword evidence="2" id="KW-1185">Reference proteome</keyword>
<accession>A0A7R9ACF0</accession>
<sequence length="156" mass="17270">MFCFERWRGVLQDLQEESVDEDHLSALACPYFKKEGWPNRDPKTLLAAHPDQETREAEREREEVLAADVVHPIWGEGSCAHQCGDRCAARCVGNCLVSMCSTYDDLGSESLGDLAPFGLGFADTCHNPATTLPRPCHNPFGTRKHCPVVSEHVSSV</sequence>
<dbReference type="EMBL" id="LR903171">
    <property type="protein sequence ID" value="CAD7251589.1"/>
    <property type="molecule type" value="Genomic_DNA"/>
</dbReference>
<protein>
    <submittedName>
        <fullName evidence="1">Uncharacterized protein</fullName>
    </submittedName>
</protein>
<name>A0A7R9ACF0_9CRUS</name>
<dbReference type="EMBL" id="CAJPEV010003654">
    <property type="protein sequence ID" value="CAG0900261.1"/>
    <property type="molecule type" value="Genomic_DNA"/>
</dbReference>